<dbReference type="InterPro" id="IPR014001">
    <property type="entry name" value="Helicase_ATP-bd"/>
</dbReference>
<evidence type="ECO:0000256" key="1">
    <source>
        <dbReference type="ARBA" id="ARBA00005446"/>
    </source>
</evidence>
<dbReference type="EMBL" id="MU825406">
    <property type="protein sequence ID" value="KAJ7391443.1"/>
    <property type="molecule type" value="Genomic_DNA"/>
</dbReference>
<dbReference type="PROSITE" id="PS51192">
    <property type="entry name" value="HELICASE_ATP_BIND_1"/>
    <property type="match status" value="1"/>
</dbReference>
<dbReference type="InterPro" id="IPR027417">
    <property type="entry name" value="P-loop_NTPase"/>
</dbReference>
<protein>
    <recommendedName>
        <fullName evidence="2">Helicase ATP-binding domain-containing protein</fullName>
    </recommendedName>
</protein>
<accession>A0A9X0A0W6</accession>
<gene>
    <name evidence="3" type="ORF">OS493_018490</name>
</gene>
<dbReference type="OrthoDB" id="5978370at2759"/>
<dbReference type="PANTHER" id="PTHR13710:SF120">
    <property type="entry name" value="BIFUNCTIONAL 3'-5' EXONUCLEASE_ATP-DEPENDENT HELICASE WRN"/>
    <property type="match status" value="1"/>
</dbReference>
<dbReference type="Gene3D" id="3.40.50.300">
    <property type="entry name" value="P-loop containing nucleotide triphosphate hydrolases"/>
    <property type="match status" value="1"/>
</dbReference>
<dbReference type="GO" id="GO:0005694">
    <property type="term" value="C:chromosome"/>
    <property type="evidence" value="ECO:0007669"/>
    <property type="project" value="TreeGrafter"/>
</dbReference>
<reference evidence="3" key="1">
    <citation type="submission" date="2023-01" db="EMBL/GenBank/DDBJ databases">
        <title>Genome assembly of the deep-sea coral Lophelia pertusa.</title>
        <authorList>
            <person name="Herrera S."/>
            <person name="Cordes E."/>
        </authorList>
    </citation>
    <scope>NUCLEOTIDE SEQUENCE</scope>
    <source>
        <strain evidence="3">USNM1676648</strain>
        <tissue evidence="3">Polyp</tissue>
    </source>
</reference>
<name>A0A9X0A0W6_9CNID</name>
<evidence type="ECO:0000259" key="2">
    <source>
        <dbReference type="PROSITE" id="PS51192"/>
    </source>
</evidence>
<dbReference type="Proteomes" id="UP001163046">
    <property type="component" value="Unassembled WGS sequence"/>
</dbReference>
<dbReference type="PANTHER" id="PTHR13710">
    <property type="entry name" value="DNA HELICASE RECQ FAMILY MEMBER"/>
    <property type="match status" value="1"/>
</dbReference>
<evidence type="ECO:0000313" key="3">
    <source>
        <dbReference type="EMBL" id="KAJ7391443.1"/>
    </source>
</evidence>
<organism evidence="3 4">
    <name type="scientific">Desmophyllum pertusum</name>
    <dbReference type="NCBI Taxonomy" id="174260"/>
    <lineage>
        <taxon>Eukaryota</taxon>
        <taxon>Metazoa</taxon>
        <taxon>Cnidaria</taxon>
        <taxon>Anthozoa</taxon>
        <taxon>Hexacorallia</taxon>
        <taxon>Scleractinia</taxon>
        <taxon>Caryophylliina</taxon>
        <taxon>Caryophylliidae</taxon>
        <taxon>Desmophyllum</taxon>
    </lineage>
</organism>
<dbReference type="GO" id="GO:0005737">
    <property type="term" value="C:cytoplasm"/>
    <property type="evidence" value="ECO:0007669"/>
    <property type="project" value="TreeGrafter"/>
</dbReference>
<keyword evidence="4" id="KW-1185">Reference proteome</keyword>
<comment type="caution">
    <text evidence="3">The sequence shown here is derived from an EMBL/GenBank/DDBJ whole genome shotgun (WGS) entry which is preliminary data.</text>
</comment>
<sequence>MRRLGLKAFAIGLEEEDAERELRDGDVDIVYGSPESWCSPVWSKELKDGQLGKQTVCIVVDEAHAVSAWGEVSVNNRGKKKQPFREAFARVKDLRSLLPGIPVLALTASVKVKDRSSLCKAC</sequence>
<dbReference type="GO" id="GO:0000724">
    <property type="term" value="P:double-strand break repair via homologous recombination"/>
    <property type="evidence" value="ECO:0007669"/>
    <property type="project" value="TreeGrafter"/>
</dbReference>
<dbReference type="AlphaFoldDB" id="A0A9X0A0W6"/>
<proteinExistence type="inferred from homology"/>
<dbReference type="GO" id="GO:0005634">
    <property type="term" value="C:nucleus"/>
    <property type="evidence" value="ECO:0007669"/>
    <property type="project" value="TreeGrafter"/>
</dbReference>
<dbReference type="GO" id="GO:0043138">
    <property type="term" value="F:3'-5' DNA helicase activity"/>
    <property type="evidence" value="ECO:0007669"/>
    <property type="project" value="TreeGrafter"/>
</dbReference>
<dbReference type="GO" id="GO:0009378">
    <property type="term" value="F:four-way junction helicase activity"/>
    <property type="evidence" value="ECO:0007669"/>
    <property type="project" value="TreeGrafter"/>
</dbReference>
<feature type="domain" description="Helicase ATP-binding" evidence="2">
    <location>
        <begin position="1"/>
        <end position="122"/>
    </location>
</feature>
<evidence type="ECO:0000313" key="4">
    <source>
        <dbReference type="Proteomes" id="UP001163046"/>
    </source>
</evidence>
<comment type="similarity">
    <text evidence="1">Belongs to the helicase family. RecQ subfamily.</text>
</comment>
<dbReference type="SUPFAM" id="SSF52540">
    <property type="entry name" value="P-loop containing nucleoside triphosphate hydrolases"/>
    <property type="match status" value="1"/>
</dbReference>